<evidence type="ECO:0000313" key="2">
    <source>
        <dbReference type="EMBL" id="CAK0898531.1"/>
    </source>
</evidence>
<dbReference type="InterPro" id="IPR013922">
    <property type="entry name" value="Cyclin_PHO80-like"/>
</dbReference>
<gene>
    <name evidence="2" type="ORF">PCOR1329_LOCUS76363</name>
</gene>
<dbReference type="CDD" id="cd20558">
    <property type="entry name" value="CYCLIN_ScPCL7-like"/>
    <property type="match status" value="1"/>
</dbReference>
<dbReference type="PANTHER" id="PTHR15615">
    <property type="match status" value="1"/>
</dbReference>
<organism evidence="2 3">
    <name type="scientific">Prorocentrum cordatum</name>
    <dbReference type="NCBI Taxonomy" id="2364126"/>
    <lineage>
        <taxon>Eukaryota</taxon>
        <taxon>Sar</taxon>
        <taxon>Alveolata</taxon>
        <taxon>Dinophyceae</taxon>
        <taxon>Prorocentrales</taxon>
        <taxon>Prorocentraceae</taxon>
        <taxon>Prorocentrum</taxon>
    </lineage>
</organism>
<name>A0ABN9XG37_9DINO</name>
<keyword evidence="3" id="KW-1185">Reference proteome</keyword>
<protein>
    <recommendedName>
        <fullName evidence="4">Cyclin</fullName>
    </recommendedName>
</protein>
<dbReference type="Gene3D" id="1.10.472.10">
    <property type="entry name" value="Cyclin-like"/>
    <property type="match status" value="1"/>
</dbReference>
<dbReference type="Proteomes" id="UP001189429">
    <property type="component" value="Unassembled WGS sequence"/>
</dbReference>
<proteinExistence type="predicted"/>
<evidence type="ECO:0000313" key="3">
    <source>
        <dbReference type="Proteomes" id="UP001189429"/>
    </source>
</evidence>
<evidence type="ECO:0008006" key="4">
    <source>
        <dbReference type="Google" id="ProtNLM"/>
    </source>
</evidence>
<reference evidence="2" key="1">
    <citation type="submission" date="2023-10" db="EMBL/GenBank/DDBJ databases">
        <authorList>
            <person name="Chen Y."/>
            <person name="Shah S."/>
            <person name="Dougan E. K."/>
            <person name="Thang M."/>
            <person name="Chan C."/>
        </authorList>
    </citation>
    <scope>NUCLEOTIDE SEQUENCE [LARGE SCALE GENOMIC DNA]</scope>
</reference>
<feature type="region of interest" description="Disordered" evidence="1">
    <location>
        <begin position="1"/>
        <end position="88"/>
    </location>
</feature>
<dbReference type="EMBL" id="CAUYUJ010020488">
    <property type="protein sequence ID" value="CAK0898531.1"/>
    <property type="molecule type" value="Genomic_DNA"/>
</dbReference>
<comment type="caution">
    <text evidence="2">The sequence shown here is derived from an EMBL/GenBank/DDBJ whole genome shotgun (WGS) entry which is preliminary data.</text>
</comment>
<accession>A0ABN9XG37</accession>
<sequence>MRSPRKAWRAKAAAHSDDEDGRQGLGRGEHRGWGLQPEPDHRGGGLQPLQGAAPHRRDGGRRPGPVRLAPAGRGPERRDDPAACQPAAPPSLALTEEALVEQGLGRLLTQMSAMAAPAASARRSPFECKFPPGISIQAYVVRLLRLSRCSAGCAVLSLVYLDRLIKRHPWIAVSPLTCHRLVLTSIVVAIKFYDDTYFSNKFYSQVGGVTLTELNYLERLFLGLVDFKLCVEPQEYELYRDILQKAVDTGMVGAAPDAAKSA</sequence>
<dbReference type="SUPFAM" id="SSF47954">
    <property type="entry name" value="Cyclin-like"/>
    <property type="match status" value="1"/>
</dbReference>
<dbReference type="InterPro" id="IPR036915">
    <property type="entry name" value="Cyclin-like_sf"/>
</dbReference>
<evidence type="ECO:0000256" key="1">
    <source>
        <dbReference type="SAM" id="MobiDB-lite"/>
    </source>
</evidence>
<dbReference type="Pfam" id="PF08613">
    <property type="entry name" value="Cyclin"/>
    <property type="match status" value="1"/>
</dbReference>
<dbReference type="PANTHER" id="PTHR15615:SF108">
    <property type="entry name" value="PROTEIN CNPPD1"/>
    <property type="match status" value="1"/>
</dbReference>
<feature type="compositionally biased region" description="Basic and acidic residues" evidence="1">
    <location>
        <begin position="27"/>
        <end position="43"/>
    </location>
</feature>